<evidence type="ECO:0008006" key="4">
    <source>
        <dbReference type="Google" id="ProtNLM"/>
    </source>
</evidence>
<sequence length="71" mass="7874">MCLATPVKVLKLDQNKATVDALGKENEVDVSLLNKVKIGDYLYASNGLAIKKVTRSDAEKVLELIKNWNDK</sequence>
<name>A0A1G1WAN9_9BACT</name>
<dbReference type="PANTHER" id="PTHR35177">
    <property type="entry name" value="HYDROGENASE MATURATION FACTOR HYBG"/>
    <property type="match status" value="1"/>
</dbReference>
<dbReference type="Pfam" id="PF01455">
    <property type="entry name" value="HupF_HypC"/>
    <property type="match status" value="1"/>
</dbReference>
<evidence type="ECO:0000313" key="2">
    <source>
        <dbReference type="EMBL" id="OGY24684.1"/>
    </source>
</evidence>
<comment type="caution">
    <text evidence="2">The sequence shown here is derived from an EMBL/GenBank/DDBJ whole genome shotgun (WGS) entry which is preliminary data.</text>
</comment>
<gene>
    <name evidence="2" type="ORF">A2Y57_00390</name>
</gene>
<protein>
    <recommendedName>
        <fullName evidence="4">Hydrogenase assembly protein HupF</fullName>
    </recommendedName>
</protein>
<evidence type="ECO:0000313" key="3">
    <source>
        <dbReference type="Proteomes" id="UP000177103"/>
    </source>
</evidence>
<dbReference type="PANTHER" id="PTHR35177:SF2">
    <property type="entry name" value="HYDROGENASE MATURATION FACTOR HYBG"/>
    <property type="match status" value="1"/>
</dbReference>
<dbReference type="InterPro" id="IPR001109">
    <property type="entry name" value="Hydrogenase_HupF/HypC"/>
</dbReference>
<dbReference type="GO" id="GO:0005506">
    <property type="term" value="F:iron ion binding"/>
    <property type="evidence" value="ECO:0007669"/>
    <property type="project" value="TreeGrafter"/>
</dbReference>
<organism evidence="2 3">
    <name type="scientific">Candidatus Woykebacteria bacterium RBG_13_40_7b</name>
    <dbReference type="NCBI Taxonomy" id="1802594"/>
    <lineage>
        <taxon>Bacteria</taxon>
        <taxon>Candidatus Woykeibacteriota</taxon>
    </lineage>
</organism>
<evidence type="ECO:0000256" key="1">
    <source>
        <dbReference type="ARBA" id="ARBA00006018"/>
    </source>
</evidence>
<accession>A0A1G1WAN9</accession>
<dbReference type="NCBIfam" id="TIGR00074">
    <property type="entry name" value="hypC_hupF"/>
    <property type="match status" value="1"/>
</dbReference>
<dbReference type="Gene3D" id="2.30.30.140">
    <property type="match status" value="1"/>
</dbReference>
<dbReference type="GO" id="GO:1902670">
    <property type="term" value="F:carbon dioxide binding"/>
    <property type="evidence" value="ECO:0007669"/>
    <property type="project" value="TreeGrafter"/>
</dbReference>
<dbReference type="SUPFAM" id="SSF159127">
    <property type="entry name" value="HupF/HypC-like"/>
    <property type="match status" value="1"/>
</dbReference>
<comment type="similarity">
    <text evidence="1">Belongs to the HupF/HypC family.</text>
</comment>
<dbReference type="GO" id="GO:0051604">
    <property type="term" value="P:protein maturation"/>
    <property type="evidence" value="ECO:0007669"/>
    <property type="project" value="TreeGrafter"/>
</dbReference>
<proteinExistence type="inferred from homology"/>
<dbReference type="Proteomes" id="UP000177103">
    <property type="component" value="Unassembled WGS sequence"/>
</dbReference>
<dbReference type="EMBL" id="MHCQ01000017">
    <property type="protein sequence ID" value="OGY24684.1"/>
    <property type="molecule type" value="Genomic_DNA"/>
</dbReference>
<reference evidence="2 3" key="1">
    <citation type="journal article" date="2016" name="Nat. Commun.">
        <title>Thousands of microbial genomes shed light on interconnected biogeochemical processes in an aquifer system.</title>
        <authorList>
            <person name="Anantharaman K."/>
            <person name="Brown C.T."/>
            <person name="Hug L.A."/>
            <person name="Sharon I."/>
            <person name="Castelle C.J."/>
            <person name="Probst A.J."/>
            <person name="Thomas B.C."/>
            <person name="Singh A."/>
            <person name="Wilkins M.J."/>
            <person name="Karaoz U."/>
            <person name="Brodie E.L."/>
            <person name="Williams K.H."/>
            <person name="Hubbard S.S."/>
            <person name="Banfield J.F."/>
        </authorList>
    </citation>
    <scope>NUCLEOTIDE SEQUENCE [LARGE SCALE GENOMIC DNA]</scope>
</reference>
<dbReference type="PRINTS" id="PR00445">
    <property type="entry name" value="HUPFHYPC"/>
</dbReference>
<dbReference type="AlphaFoldDB" id="A0A1G1WAN9"/>